<name>A0A6H5HGG6_9HEMI</name>
<reference evidence="1 2" key="1">
    <citation type="submission" date="2020-02" db="EMBL/GenBank/DDBJ databases">
        <authorList>
            <person name="Ferguson B K."/>
        </authorList>
    </citation>
    <scope>NUCLEOTIDE SEQUENCE [LARGE SCALE GENOMIC DNA]</scope>
</reference>
<evidence type="ECO:0000313" key="1">
    <source>
        <dbReference type="EMBL" id="CAB0015930.1"/>
    </source>
</evidence>
<accession>A0A6H5HGG6</accession>
<dbReference type="Proteomes" id="UP000479000">
    <property type="component" value="Unassembled WGS sequence"/>
</dbReference>
<dbReference type="EMBL" id="CADCXU010029770">
    <property type="protein sequence ID" value="CAB0015930.1"/>
    <property type="molecule type" value="Genomic_DNA"/>
</dbReference>
<proteinExistence type="predicted"/>
<organism evidence="1 2">
    <name type="scientific">Nesidiocoris tenuis</name>
    <dbReference type="NCBI Taxonomy" id="355587"/>
    <lineage>
        <taxon>Eukaryota</taxon>
        <taxon>Metazoa</taxon>
        <taxon>Ecdysozoa</taxon>
        <taxon>Arthropoda</taxon>
        <taxon>Hexapoda</taxon>
        <taxon>Insecta</taxon>
        <taxon>Pterygota</taxon>
        <taxon>Neoptera</taxon>
        <taxon>Paraneoptera</taxon>
        <taxon>Hemiptera</taxon>
        <taxon>Heteroptera</taxon>
        <taxon>Panheteroptera</taxon>
        <taxon>Cimicomorpha</taxon>
        <taxon>Miridae</taxon>
        <taxon>Dicyphina</taxon>
        <taxon>Nesidiocoris</taxon>
    </lineage>
</organism>
<dbReference type="AlphaFoldDB" id="A0A6H5HGG6"/>
<evidence type="ECO:0000313" key="2">
    <source>
        <dbReference type="Proteomes" id="UP000479000"/>
    </source>
</evidence>
<gene>
    <name evidence="1" type="ORF">NTEN_LOCUS20270</name>
</gene>
<sequence>MNRHDDRDMCLRVRGKCGVKRNWPTILDEEWVTWIFIQILFSGWVVPQHTVFTASAVVSNLEYVVRLVTQFTFPKNTFLTSESLD</sequence>
<protein>
    <submittedName>
        <fullName evidence="1">Uncharacterized protein</fullName>
    </submittedName>
</protein>
<keyword evidence="2" id="KW-1185">Reference proteome</keyword>